<dbReference type="Pfam" id="PF13480">
    <property type="entry name" value="Acetyltransf_6"/>
    <property type="match status" value="1"/>
</dbReference>
<evidence type="ECO:0000313" key="2">
    <source>
        <dbReference type="EMBL" id="MBX0303065.1"/>
    </source>
</evidence>
<dbReference type="EMBL" id="RKLQ01000001">
    <property type="protein sequence ID" value="MBX0303065.1"/>
    <property type="molecule type" value="Genomic_DNA"/>
</dbReference>
<dbReference type="EC" id="2.3.1.-" evidence="2"/>
<dbReference type="InterPro" id="IPR038740">
    <property type="entry name" value="BioF2-like_GNAT_dom"/>
</dbReference>
<sequence length="333" mass="37553">MALEITELARNEAATWNDALGRTRERTPFHRFEALEVFADYAGAELHPLLAYKGNEPVGLFPFFTLQKGPITAAFSPPPELKVSYLGPVVIAQPGMKPHSTEKRRRRLVDGCLDWLDTEYDPEYVHVRTAMSSPDVRPFGWATFDETPRFTYVVDLDAEPDSLRDRFSRDARSNVRDAAEACTVEESGAETARRVITQVQNRHEEQDLDFPLSADFVGDLYGALPEGYLRPYACRVAGEFVGGSLILDDGERVYNWQGTVKQDLDYDVNDLLHWEVLRAAAERGHSAYDLVGANDPRLSRYKSKFAPTLRTYHSLERSSTGLGTAARLYRQLS</sequence>
<dbReference type="PANTHER" id="PTHR36174">
    <property type="entry name" value="LIPID II:GLYCINE GLYCYLTRANSFERASE"/>
    <property type="match status" value="1"/>
</dbReference>
<dbReference type="Proteomes" id="UP000783863">
    <property type="component" value="Unassembled WGS sequence"/>
</dbReference>
<dbReference type="InterPro" id="IPR050644">
    <property type="entry name" value="PG_Glycine_Bridge_Synth"/>
</dbReference>
<name>A0A8J7YBW1_9EURY</name>
<proteinExistence type="predicted"/>
<gene>
    <name evidence="2" type="ORF">EGD98_05185</name>
</gene>
<evidence type="ECO:0000259" key="1">
    <source>
        <dbReference type="Pfam" id="PF13480"/>
    </source>
</evidence>
<dbReference type="GO" id="GO:0016746">
    <property type="term" value="F:acyltransferase activity"/>
    <property type="evidence" value="ECO:0007669"/>
    <property type="project" value="UniProtKB-KW"/>
</dbReference>
<organism evidence="2 3">
    <name type="scientific">Haloarcula salinisoli</name>
    <dbReference type="NCBI Taxonomy" id="2487746"/>
    <lineage>
        <taxon>Archaea</taxon>
        <taxon>Methanobacteriati</taxon>
        <taxon>Methanobacteriota</taxon>
        <taxon>Stenosarchaea group</taxon>
        <taxon>Halobacteria</taxon>
        <taxon>Halobacteriales</taxon>
        <taxon>Haloarculaceae</taxon>
        <taxon>Haloarcula</taxon>
    </lineage>
</organism>
<feature type="domain" description="BioF2-like acetyltransferase" evidence="1">
    <location>
        <begin position="169"/>
        <end position="302"/>
    </location>
</feature>
<dbReference type="SUPFAM" id="SSF55729">
    <property type="entry name" value="Acyl-CoA N-acyltransferases (Nat)"/>
    <property type="match status" value="1"/>
</dbReference>
<reference evidence="2" key="1">
    <citation type="submission" date="2021-06" db="EMBL/GenBank/DDBJ databases">
        <title>Halomicroarcula sp. F24A a new haloarchaeum isolated from saline soil.</title>
        <authorList>
            <person name="Duran-Viseras A."/>
            <person name="Sanchez-Porro C."/>
            <person name="Ventosa A."/>
        </authorList>
    </citation>
    <scope>NUCLEOTIDE SEQUENCE</scope>
    <source>
        <strain evidence="2">F24A</strain>
    </source>
</reference>
<keyword evidence="3" id="KW-1185">Reference proteome</keyword>
<keyword evidence="2" id="KW-0012">Acyltransferase</keyword>
<dbReference type="Gene3D" id="3.40.630.30">
    <property type="match status" value="1"/>
</dbReference>
<dbReference type="InterPro" id="IPR016181">
    <property type="entry name" value="Acyl_CoA_acyltransferase"/>
</dbReference>
<evidence type="ECO:0000313" key="3">
    <source>
        <dbReference type="Proteomes" id="UP000783863"/>
    </source>
</evidence>
<accession>A0A8J7YBW1</accession>
<protein>
    <submittedName>
        <fullName evidence="2">GNAT family N-acetyltransferase</fullName>
        <ecNumber evidence="2">2.3.1.-</ecNumber>
    </submittedName>
</protein>
<keyword evidence="2" id="KW-0808">Transferase</keyword>
<comment type="caution">
    <text evidence="2">The sequence shown here is derived from an EMBL/GenBank/DDBJ whole genome shotgun (WGS) entry which is preliminary data.</text>
</comment>
<dbReference type="RefSeq" id="WP_220587285.1">
    <property type="nucleotide sequence ID" value="NZ_RKLQ01000001.1"/>
</dbReference>
<dbReference type="AlphaFoldDB" id="A0A8J7YBW1"/>
<dbReference type="PANTHER" id="PTHR36174:SF1">
    <property type="entry name" value="LIPID II:GLYCINE GLYCYLTRANSFERASE"/>
    <property type="match status" value="1"/>
</dbReference>